<keyword evidence="3" id="KW-1185">Reference proteome</keyword>
<dbReference type="AlphaFoldDB" id="A0A0D9X5Z3"/>
<dbReference type="Gramene" id="LPERR08G07180.1">
    <property type="protein sequence ID" value="LPERR08G07180.1"/>
    <property type="gene ID" value="LPERR08G07180"/>
</dbReference>
<reference evidence="2" key="3">
    <citation type="submission" date="2015-04" db="UniProtKB">
        <authorList>
            <consortium name="EnsemblPlants"/>
        </authorList>
    </citation>
    <scope>IDENTIFICATION</scope>
</reference>
<name>A0A0D9X5Z3_9ORYZ</name>
<protein>
    <submittedName>
        <fullName evidence="2">Uncharacterized protein</fullName>
    </submittedName>
</protein>
<sequence length="79" mass="8333">MDLKGGRSWPPSKLVIEIVTALELPQLRGGEEPGMGRIGELGVAVPVAEKRERAEEDRGGRGQGEGRAARARGREGGDG</sequence>
<dbReference type="HOGENOM" id="CLU_2609522_0_0_1"/>
<reference evidence="2 3" key="1">
    <citation type="submission" date="2012-08" db="EMBL/GenBank/DDBJ databases">
        <title>Oryza genome evolution.</title>
        <authorList>
            <person name="Wing R.A."/>
        </authorList>
    </citation>
    <scope>NUCLEOTIDE SEQUENCE</scope>
</reference>
<proteinExistence type="predicted"/>
<organism evidence="2 3">
    <name type="scientific">Leersia perrieri</name>
    <dbReference type="NCBI Taxonomy" id="77586"/>
    <lineage>
        <taxon>Eukaryota</taxon>
        <taxon>Viridiplantae</taxon>
        <taxon>Streptophyta</taxon>
        <taxon>Embryophyta</taxon>
        <taxon>Tracheophyta</taxon>
        <taxon>Spermatophyta</taxon>
        <taxon>Magnoliopsida</taxon>
        <taxon>Liliopsida</taxon>
        <taxon>Poales</taxon>
        <taxon>Poaceae</taxon>
        <taxon>BOP clade</taxon>
        <taxon>Oryzoideae</taxon>
        <taxon>Oryzeae</taxon>
        <taxon>Oryzinae</taxon>
        <taxon>Leersia</taxon>
    </lineage>
</organism>
<evidence type="ECO:0000313" key="3">
    <source>
        <dbReference type="Proteomes" id="UP000032180"/>
    </source>
</evidence>
<feature type="compositionally biased region" description="Basic and acidic residues" evidence="1">
    <location>
        <begin position="49"/>
        <end position="60"/>
    </location>
</feature>
<accession>A0A0D9X5Z3</accession>
<evidence type="ECO:0000313" key="2">
    <source>
        <dbReference type="EnsemblPlants" id="LPERR08G07180.1"/>
    </source>
</evidence>
<reference evidence="3" key="2">
    <citation type="submission" date="2013-12" db="EMBL/GenBank/DDBJ databases">
        <authorList>
            <person name="Yu Y."/>
            <person name="Lee S."/>
            <person name="de Baynast K."/>
            <person name="Wissotski M."/>
            <person name="Liu L."/>
            <person name="Talag J."/>
            <person name="Goicoechea J."/>
            <person name="Angelova A."/>
            <person name="Jetty R."/>
            <person name="Kudrna D."/>
            <person name="Golser W."/>
            <person name="Rivera L."/>
            <person name="Zhang J."/>
            <person name="Wing R."/>
        </authorList>
    </citation>
    <scope>NUCLEOTIDE SEQUENCE</scope>
</reference>
<dbReference type="EnsemblPlants" id="LPERR08G07180.1">
    <property type="protein sequence ID" value="LPERR08G07180.1"/>
    <property type="gene ID" value="LPERR08G07180"/>
</dbReference>
<dbReference type="Proteomes" id="UP000032180">
    <property type="component" value="Chromosome 8"/>
</dbReference>
<feature type="region of interest" description="Disordered" evidence="1">
    <location>
        <begin position="49"/>
        <end position="79"/>
    </location>
</feature>
<evidence type="ECO:0000256" key="1">
    <source>
        <dbReference type="SAM" id="MobiDB-lite"/>
    </source>
</evidence>